<reference evidence="1" key="1">
    <citation type="submission" date="2021-03" db="EMBL/GenBank/DDBJ databases">
        <title>Evolutionary priming and transition to the ectomycorrhizal habit in an iconic lineage of mushroom-forming fungi: is preadaptation a requirement?</title>
        <authorList>
            <consortium name="DOE Joint Genome Institute"/>
            <person name="Looney B.P."/>
            <person name="Miyauchi S."/>
            <person name="Morin E."/>
            <person name="Drula E."/>
            <person name="Courty P.E."/>
            <person name="Chicoki N."/>
            <person name="Fauchery L."/>
            <person name="Kohler A."/>
            <person name="Kuo A."/>
            <person name="LaButti K."/>
            <person name="Pangilinan J."/>
            <person name="Lipzen A."/>
            <person name="Riley R."/>
            <person name="Andreopoulos W."/>
            <person name="He G."/>
            <person name="Johnson J."/>
            <person name="Barry K.W."/>
            <person name="Grigoriev I.V."/>
            <person name="Nagy L."/>
            <person name="Hibbett D."/>
            <person name="Henrissat B."/>
            <person name="Matheny P.B."/>
            <person name="Labbe J."/>
            <person name="Martin A.F."/>
        </authorList>
    </citation>
    <scope>NUCLEOTIDE SEQUENCE</scope>
    <source>
        <strain evidence="1">BPL698</strain>
    </source>
</reference>
<proteinExistence type="predicted"/>
<accession>A0ACC0TZ61</accession>
<gene>
    <name evidence="1" type="ORF">F5148DRAFT_1326745</name>
</gene>
<dbReference type="EMBL" id="JAGFNK010000277">
    <property type="protein sequence ID" value="KAI9454334.1"/>
    <property type="molecule type" value="Genomic_DNA"/>
</dbReference>
<organism evidence="1 2">
    <name type="scientific">Russula earlei</name>
    <dbReference type="NCBI Taxonomy" id="71964"/>
    <lineage>
        <taxon>Eukaryota</taxon>
        <taxon>Fungi</taxon>
        <taxon>Dikarya</taxon>
        <taxon>Basidiomycota</taxon>
        <taxon>Agaricomycotina</taxon>
        <taxon>Agaricomycetes</taxon>
        <taxon>Russulales</taxon>
        <taxon>Russulaceae</taxon>
        <taxon>Russula</taxon>
    </lineage>
</organism>
<evidence type="ECO:0000313" key="2">
    <source>
        <dbReference type="Proteomes" id="UP001207468"/>
    </source>
</evidence>
<protein>
    <submittedName>
        <fullName evidence="1">Uncharacterized protein</fullName>
    </submittedName>
</protein>
<evidence type="ECO:0000313" key="1">
    <source>
        <dbReference type="EMBL" id="KAI9454334.1"/>
    </source>
</evidence>
<keyword evidence="2" id="KW-1185">Reference proteome</keyword>
<dbReference type="Proteomes" id="UP001207468">
    <property type="component" value="Unassembled WGS sequence"/>
</dbReference>
<name>A0ACC0TZ61_9AGAM</name>
<sequence length="475" mass="52127">MGGFLGCIVNLVLCLLGYILFGVLHMLSTIMDTIGQALGGALTALFNKPAHWIAQSNHAFLLKWLIIRVVLYARLLGLKRTSLVSYIPSLPAQTTTRYQAPKTPATNIAELSAHLQALENALTGLSLDFDSQSWSNTNVFCQLGALESHIQKEGVCAAEDQNVNCITVTQGLQVMHHEIDALQRAVAAVQQSENAAEAAPTNDELACAKLSILEECVGNFEGSLQEALKLGKNSAKMAGSSTAATAVWWSKIMFLGKNVLSIKALDGQDVTELVGYLVDTAMMSYYKDLITKADFVLHLGCTMVIPSLTLDMHEIKPEGMWQQVIEYLTGHGYALGWPPITALHHETHVNHCWPFKGDQGQLSIMLSHIVQIEEILIDHAKVAALDEALTKAGKEIQTQPRSLLSSARYMCIMQFKYNANVLSQAVQMFPVEEGVLSNWGQQFTCLFRFHMHRRMILNDKLLVAGAEAHGAENVA</sequence>
<comment type="caution">
    <text evidence="1">The sequence shown here is derived from an EMBL/GenBank/DDBJ whole genome shotgun (WGS) entry which is preliminary data.</text>
</comment>